<name>A0A9P5TCG7_9AGAM</name>
<dbReference type="Proteomes" id="UP000759537">
    <property type="component" value="Unassembled WGS sequence"/>
</dbReference>
<proteinExistence type="predicted"/>
<sequence length="80" mass="8233">MVTLGWTSVSLVPAPAFAPLGVSLLGVPANARFRVVSTPSTSSELSSTAAEVVQASITNDELGTLADTPRQSQLMFSKAV</sequence>
<evidence type="ECO:0000313" key="1">
    <source>
        <dbReference type="EMBL" id="KAF8484442.1"/>
    </source>
</evidence>
<keyword evidence="2" id="KW-1185">Reference proteome</keyword>
<organism evidence="1 2">
    <name type="scientific">Russula ochroleuca</name>
    <dbReference type="NCBI Taxonomy" id="152965"/>
    <lineage>
        <taxon>Eukaryota</taxon>
        <taxon>Fungi</taxon>
        <taxon>Dikarya</taxon>
        <taxon>Basidiomycota</taxon>
        <taxon>Agaricomycotina</taxon>
        <taxon>Agaricomycetes</taxon>
        <taxon>Russulales</taxon>
        <taxon>Russulaceae</taxon>
        <taxon>Russula</taxon>
    </lineage>
</organism>
<dbReference type="AlphaFoldDB" id="A0A9P5TCG7"/>
<dbReference type="EMBL" id="WHVB01000003">
    <property type="protein sequence ID" value="KAF8484442.1"/>
    <property type="molecule type" value="Genomic_DNA"/>
</dbReference>
<gene>
    <name evidence="1" type="ORF">DFH94DRAFT_233122</name>
</gene>
<reference evidence="1" key="2">
    <citation type="journal article" date="2020" name="Nat. Commun.">
        <title>Large-scale genome sequencing of mycorrhizal fungi provides insights into the early evolution of symbiotic traits.</title>
        <authorList>
            <person name="Miyauchi S."/>
            <person name="Kiss E."/>
            <person name="Kuo A."/>
            <person name="Drula E."/>
            <person name="Kohler A."/>
            <person name="Sanchez-Garcia M."/>
            <person name="Morin E."/>
            <person name="Andreopoulos B."/>
            <person name="Barry K.W."/>
            <person name="Bonito G."/>
            <person name="Buee M."/>
            <person name="Carver A."/>
            <person name="Chen C."/>
            <person name="Cichocki N."/>
            <person name="Clum A."/>
            <person name="Culley D."/>
            <person name="Crous P.W."/>
            <person name="Fauchery L."/>
            <person name="Girlanda M."/>
            <person name="Hayes R.D."/>
            <person name="Keri Z."/>
            <person name="LaButti K."/>
            <person name="Lipzen A."/>
            <person name="Lombard V."/>
            <person name="Magnuson J."/>
            <person name="Maillard F."/>
            <person name="Murat C."/>
            <person name="Nolan M."/>
            <person name="Ohm R.A."/>
            <person name="Pangilinan J."/>
            <person name="Pereira M.F."/>
            <person name="Perotto S."/>
            <person name="Peter M."/>
            <person name="Pfister S."/>
            <person name="Riley R."/>
            <person name="Sitrit Y."/>
            <person name="Stielow J.B."/>
            <person name="Szollosi G."/>
            <person name="Zifcakova L."/>
            <person name="Stursova M."/>
            <person name="Spatafora J.W."/>
            <person name="Tedersoo L."/>
            <person name="Vaario L.M."/>
            <person name="Yamada A."/>
            <person name="Yan M."/>
            <person name="Wang P."/>
            <person name="Xu J."/>
            <person name="Bruns T."/>
            <person name="Baldrian P."/>
            <person name="Vilgalys R."/>
            <person name="Dunand C."/>
            <person name="Henrissat B."/>
            <person name="Grigoriev I.V."/>
            <person name="Hibbett D."/>
            <person name="Nagy L.G."/>
            <person name="Martin F.M."/>
        </authorList>
    </citation>
    <scope>NUCLEOTIDE SEQUENCE</scope>
    <source>
        <strain evidence="1">Prilba</strain>
    </source>
</reference>
<reference evidence="1" key="1">
    <citation type="submission" date="2019-10" db="EMBL/GenBank/DDBJ databases">
        <authorList>
            <consortium name="DOE Joint Genome Institute"/>
            <person name="Kuo A."/>
            <person name="Miyauchi S."/>
            <person name="Kiss E."/>
            <person name="Drula E."/>
            <person name="Kohler A."/>
            <person name="Sanchez-Garcia M."/>
            <person name="Andreopoulos B."/>
            <person name="Barry K.W."/>
            <person name="Bonito G."/>
            <person name="Buee M."/>
            <person name="Carver A."/>
            <person name="Chen C."/>
            <person name="Cichocki N."/>
            <person name="Clum A."/>
            <person name="Culley D."/>
            <person name="Crous P.W."/>
            <person name="Fauchery L."/>
            <person name="Girlanda M."/>
            <person name="Hayes R."/>
            <person name="Keri Z."/>
            <person name="LaButti K."/>
            <person name="Lipzen A."/>
            <person name="Lombard V."/>
            <person name="Magnuson J."/>
            <person name="Maillard F."/>
            <person name="Morin E."/>
            <person name="Murat C."/>
            <person name="Nolan M."/>
            <person name="Ohm R."/>
            <person name="Pangilinan J."/>
            <person name="Pereira M."/>
            <person name="Perotto S."/>
            <person name="Peter M."/>
            <person name="Riley R."/>
            <person name="Sitrit Y."/>
            <person name="Stielow B."/>
            <person name="Szollosi G."/>
            <person name="Zifcakova L."/>
            <person name="Stursova M."/>
            <person name="Spatafora J.W."/>
            <person name="Tedersoo L."/>
            <person name="Vaario L.-M."/>
            <person name="Yamada A."/>
            <person name="Yan M."/>
            <person name="Wang P."/>
            <person name="Xu J."/>
            <person name="Bruns T."/>
            <person name="Baldrian P."/>
            <person name="Vilgalys R."/>
            <person name="Henrissat B."/>
            <person name="Grigoriev I.V."/>
            <person name="Hibbett D."/>
            <person name="Nagy L.G."/>
            <person name="Martin F.M."/>
        </authorList>
    </citation>
    <scope>NUCLEOTIDE SEQUENCE</scope>
    <source>
        <strain evidence="1">Prilba</strain>
    </source>
</reference>
<evidence type="ECO:0000313" key="2">
    <source>
        <dbReference type="Proteomes" id="UP000759537"/>
    </source>
</evidence>
<accession>A0A9P5TCG7</accession>
<comment type="caution">
    <text evidence="1">The sequence shown here is derived from an EMBL/GenBank/DDBJ whole genome shotgun (WGS) entry which is preliminary data.</text>
</comment>
<protein>
    <submittedName>
        <fullName evidence="1">Uncharacterized protein</fullName>
    </submittedName>
</protein>